<sequence length="696" mass="77269">MLHFAYPAFLFGLLALAIPVIIHLFHFRRVQKVYFSNVQFLKEVNEQESGRRNLKERLILLARLLAIFFLVLAFARPYFADRGTPQVTGQTQVVSIFLDNSYSMQALSREGTLLDEAKTTAKTIADRYDLNTKFQLLTQDFEGKHQRFLSRSEFKDAVDGVKISAQSRALQAIVNRQQSLLQTQPAAAKSIYLISDFQKSNAETPVKADPGIFLSSVKLQANTLPNIAVDSVWLINAIHRPGEPEKLVVRLHNYAGARAVNAPLKLLVNNTQKALGSYTINAGAVQTDTLSFSGLTAGWQQAEINLQDNPITFDNRFYFSFNVQNQLPVLMVTQSAPDVYLKAVFSSDPFFKLTETTDGHVDYNGLGQYSLVVLSNIKSISAGLSKQLQAYVAKGGSLSVFPAADIDAGSYQSLLSSVNAAYPQQLIKEDSRVGSLNNKAAVYRNTFESMPQNPDLPVVKAYYRLNEAGTSAAEKLMSLNNGQSFWSRYSYKQGNVYLCSSPLDESFSNLPRHALFVTTMLRIALLSGHDQPLYHQLSTDQSIEIPDFETGADDVLMLQQGDLKVVPDVRRQEGASYLFVSDQLNKPGQYALQRGSQFLQWLSFNSQSGESDLHYFTKKELQQLLPGGARIMGEAEASAKVAANGINSGSQIWKLCLLLTLIFLAAEIALIRFYKTNKKGTADQQTIINTGTNQYS</sequence>
<protein>
    <submittedName>
        <fullName evidence="3">BatA domain-containing protein</fullName>
    </submittedName>
</protein>
<organism evidence="3 4">
    <name type="scientific">Mucilaginibacter straminoryzae</name>
    <dbReference type="NCBI Taxonomy" id="2932774"/>
    <lineage>
        <taxon>Bacteria</taxon>
        <taxon>Pseudomonadati</taxon>
        <taxon>Bacteroidota</taxon>
        <taxon>Sphingobacteriia</taxon>
        <taxon>Sphingobacteriales</taxon>
        <taxon>Sphingobacteriaceae</taxon>
        <taxon>Mucilaginibacter</taxon>
    </lineage>
</organism>
<feature type="transmembrane region" description="Helical" evidence="1">
    <location>
        <begin position="58"/>
        <end position="79"/>
    </location>
</feature>
<keyword evidence="1" id="KW-0472">Membrane</keyword>
<feature type="domain" description="Aerotolerance regulator N-terminal" evidence="2">
    <location>
        <begin position="1"/>
        <end position="77"/>
    </location>
</feature>
<reference evidence="3" key="1">
    <citation type="submission" date="2022-04" db="EMBL/GenBank/DDBJ databases">
        <title>Mucilaginibacter sp. RS28 isolated from freshwater.</title>
        <authorList>
            <person name="Ko S.-R."/>
        </authorList>
    </citation>
    <scope>NUCLEOTIDE SEQUENCE</scope>
    <source>
        <strain evidence="3">RS28</strain>
    </source>
</reference>
<keyword evidence="4" id="KW-1185">Reference proteome</keyword>
<proteinExistence type="predicted"/>
<evidence type="ECO:0000256" key="1">
    <source>
        <dbReference type="SAM" id="Phobius"/>
    </source>
</evidence>
<dbReference type="InterPro" id="IPR011933">
    <property type="entry name" value="Double_TM_dom"/>
</dbReference>
<dbReference type="Proteomes" id="UP001139450">
    <property type="component" value="Unassembled WGS sequence"/>
</dbReference>
<evidence type="ECO:0000313" key="4">
    <source>
        <dbReference type="Proteomes" id="UP001139450"/>
    </source>
</evidence>
<evidence type="ECO:0000313" key="3">
    <source>
        <dbReference type="EMBL" id="MCJ8211176.1"/>
    </source>
</evidence>
<dbReference type="EMBL" id="JALJEJ010000008">
    <property type="protein sequence ID" value="MCJ8211176.1"/>
    <property type="molecule type" value="Genomic_DNA"/>
</dbReference>
<comment type="caution">
    <text evidence="3">The sequence shown here is derived from an EMBL/GenBank/DDBJ whole genome shotgun (WGS) entry which is preliminary data.</text>
</comment>
<dbReference type="InterPro" id="IPR036465">
    <property type="entry name" value="vWFA_dom_sf"/>
</dbReference>
<dbReference type="InterPro" id="IPR029062">
    <property type="entry name" value="Class_I_gatase-like"/>
</dbReference>
<dbReference type="PANTHER" id="PTHR37464:SF1">
    <property type="entry name" value="BLL2463 PROTEIN"/>
    <property type="match status" value="1"/>
</dbReference>
<gene>
    <name evidence="3" type="ORF">MUY27_15760</name>
</gene>
<accession>A0A9X1X5Z2</accession>
<dbReference type="PANTHER" id="PTHR37464">
    <property type="entry name" value="BLL2463 PROTEIN"/>
    <property type="match status" value="1"/>
</dbReference>
<dbReference type="Pfam" id="PF07584">
    <property type="entry name" value="BatA"/>
    <property type="match status" value="1"/>
</dbReference>
<keyword evidence="1" id="KW-1133">Transmembrane helix</keyword>
<dbReference type="NCBIfam" id="TIGR02226">
    <property type="entry name" value="two_anch"/>
    <property type="match status" value="1"/>
</dbReference>
<dbReference type="Gene3D" id="3.40.50.410">
    <property type="entry name" value="von Willebrand factor, type A domain"/>
    <property type="match status" value="1"/>
</dbReference>
<keyword evidence="1" id="KW-0812">Transmembrane</keyword>
<dbReference type="InterPro" id="IPR024163">
    <property type="entry name" value="Aerotolerance_reg_N"/>
</dbReference>
<dbReference type="Gene3D" id="3.40.50.880">
    <property type="match status" value="1"/>
</dbReference>
<name>A0A9X1X5Z2_9SPHI</name>
<dbReference type="AlphaFoldDB" id="A0A9X1X5Z2"/>
<dbReference type="SUPFAM" id="SSF52317">
    <property type="entry name" value="Class I glutamine amidotransferase-like"/>
    <property type="match status" value="1"/>
</dbReference>
<dbReference type="RefSeq" id="WP_245131551.1">
    <property type="nucleotide sequence ID" value="NZ_JALJEJ010000008.1"/>
</dbReference>
<evidence type="ECO:0000259" key="2">
    <source>
        <dbReference type="Pfam" id="PF07584"/>
    </source>
</evidence>
<feature type="transmembrane region" description="Helical" evidence="1">
    <location>
        <begin position="652"/>
        <end position="674"/>
    </location>
</feature>
<feature type="transmembrane region" description="Helical" evidence="1">
    <location>
        <begin position="6"/>
        <end position="25"/>
    </location>
</feature>